<organism evidence="1 2">
    <name type="scientific">Candidatus Cerribacteria bacterium 'Amazon FNV 2010 28 9'</name>
    <dbReference type="NCBI Taxonomy" id="2081795"/>
    <lineage>
        <taxon>Bacteria</taxon>
        <taxon>Candidatus Cerribacteria</taxon>
    </lineage>
</organism>
<gene>
    <name evidence="1" type="ORF">C5B42_02905</name>
</gene>
<accession>A0A317JPY6</accession>
<protein>
    <submittedName>
        <fullName evidence="1">Uncharacterized protein</fullName>
    </submittedName>
</protein>
<sequence length="147" mass="17150">MYIVPKFSILSLVYNKHIVRTVHTQHTVGCIDREKKSRMTSWPALRSALDEEREKLESYVPKGIDAILRELALTTIRSFLHYKVGQEIGLQLEWKRPVRMDNDGYLWCYETPTGIFAKRHPLQQHFKLADHSAFKPPVPGGPWSYNE</sequence>
<dbReference type="AlphaFoldDB" id="A0A317JPY6"/>
<dbReference type="EMBL" id="PSRQ01000032">
    <property type="protein sequence ID" value="PWU23480.1"/>
    <property type="molecule type" value="Genomic_DNA"/>
</dbReference>
<comment type="caution">
    <text evidence="1">The sequence shown here is derived from an EMBL/GenBank/DDBJ whole genome shotgun (WGS) entry which is preliminary data.</text>
</comment>
<dbReference type="Proteomes" id="UP000246104">
    <property type="component" value="Unassembled WGS sequence"/>
</dbReference>
<reference evidence="1 2" key="1">
    <citation type="submission" date="2018-02" db="EMBL/GenBank/DDBJ databases">
        <title>Genomic Reconstructions from Amazon Rainforest and Pasture Soil Reveal Novel Insights into the Physiology of Candidate Phyla in Tropical Sites.</title>
        <authorList>
            <person name="Kroeger M.E."/>
            <person name="Delmont T."/>
            <person name="Eren A.M."/>
            <person name="Guo J."/>
            <person name="Meyer K.M."/>
            <person name="Khan K."/>
            <person name="Rodrigues J.L.M."/>
            <person name="Bohannan B.J.M."/>
            <person name="Tringe S."/>
            <person name="Borges C.D."/>
            <person name="Tiedje J."/>
            <person name="Tsai S.M."/>
            <person name="Nusslein K."/>
        </authorList>
    </citation>
    <scope>NUCLEOTIDE SEQUENCE [LARGE SCALE GENOMIC DNA]</scope>
    <source>
        <strain evidence="1">Amazon FNV 2010 28 9</strain>
    </source>
</reference>
<proteinExistence type="predicted"/>
<name>A0A317JPY6_9BACT</name>
<evidence type="ECO:0000313" key="2">
    <source>
        <dbReference type="Proteomes" id="UP000246104"/>
    </source>
</evidence>
<evidence type="ECO:0000313" key="1">
    <source>
        <dbReference type="EMBL" id="PWU23480.1"/>
    </source>
</evidence>